<evidence type="ECO:0000313" key="2">
    <source>
        <dbReference type="EMBL" id="SDI98044.1"/>
    </source>
</evidence>
<evidence type="ECO:0008006" key="4">
    <source>
        <dbReference type="Google" id="ProtNLM"/>
    </source>
</evidence>
<protein>
    <recommendedName>
        <fullName evidence="4">Transferrin-binding protein B C-lobe/N-lobe beta barrel domain-containing protein</fullName>
    </recommendedName>
</protein>
<dbReference type="STRING" id="555512.SAMN04487993_101413"/>
<dbReference type="EMBL" id="FNEJ01000014">
    <property type="protein sequence ID" value="SDI98044.1"/>
    <property type="molecule type" value="Genomic_DNA"/>
</dbReference>
<dbReference type="PROSITE" id="PS51257">
    <property type="entry name" value="PROKAR_LIPOPROTEIN"/>
    <property type="match status" value="1"/>
</dbReference>
<feature type="region of interest" description="Disordered" evidence="1">
    <location>
        <begin position="18"/>
        <end position="78"/>
    </location>
</feature>
<dbReference type="AlphaFoldDB" id="A0A1G8PZX3"/>
<feature type="compositionally biased region" description="Low complexity" evidence="1">
    <location>
        <begin position="34"/>
        <end position="46"/>
    </location>
</feature>
<dbReference type="Proteomes" id="UP000199093">
    <property type="component" value="Unassembled WGS sequence"/>
</dbReference>
<proteinExistence type="predicted"/>
<name>A0A1G8PZX3_9RHOB</name>
<organism evidence="2 3">
    <name type="scientific">Salipiger marinus</name>
    <dbReference type="NCBI Taxonomy" id="555512"/>
    <lineage>
        <taxon>Bacteria</taxon>
        <taxon>Pseudomonadati</taxon>
        <taxon>Pseudomonadota</taxon>
        <taxon>Alphaproteobacteria</taxon>
        <taxon>Rhodobacterales</taxon>
        <taxon>Roseobacteraceae</taxon>
        <taxon>Salipiger</taxon>
    </lineage>
</organism>
<evidence type="ECO:0000256" key="1">
    <source>
        <dbReference type="SAM" id="MobiDB-lite"/>
    </source>
</evidence>
<dbReference type="RefSeq" id="WP_165616851.1">
    <property type="nucleotide sequence ID" value="NZ_FNEJ01000014.1"/>
</dbReference>
<reference evidence="2 3" key="1">
    <citation type="submission" date="2016-10" db="EMBL/GenBank/DDBJ databases">
        <authorList>
            <person name="de Groot N.N."/>
        </authorList>
    </citation>
    <scope>NUCLEOTIDE SEQUENCE [LARGE SCALE GENOMIC DNA]</scope>
    <source>
        <strain evidence="2 3">DSM 26424</strain>
    </source>
</reference>
<keyword evidence="3" id="KW-1185">Reference proteome</keyword>
<sequence>MMDRVLVAVLALGLLAGCGDGNPLSGSDDDTDTGTDPGTDTGTTDPIDSDGRLPPGTESPTPSSRIVRYEPQDEEAGTGMIRSPAYDRENDTFFVDNLAFDGNAPYSRDNQVGSLGPFAVYENAATVLDPVTNETIGQFTHKAIYAVSQSGQTELAIVRTGAYVDYGFGGFVYQRNGGVTLPETGQAIYRGSYAGLKDYSGAGGLDYVTGDATVAIDFEDFNDGSGVSGVISNRRYYDLDGTDVTETYLTALEEQYETDLSAVPDLVFKVGPGVADSNGEMTGELQSIAAGEVFESGNFYAILSDGADGDKASEVVGVIVVESELPGVSGVTQRETGGFLVSR</sequence>
<gene>
    <name evidence="2" type="ORF">SAMN04487993_101413</name>
</gene>
<accession>A0A1G8PZX3</accession>
<evidence type="ECO:0000313" key="3">
    <source>
        <dbReference type="Proteomes" id="UP000199093"/>
    </source>
</evidence>